<evidence type="ECO:0000256" key="1">
    <source>
        <dbReference type="ARBA" id="ARBA00003327"/>
    </source>
</evidence>
<comment type="function">
    <text evidence="1">In the hair cortex, hair keratin intermediate filaments are embedded in an interfilamentous matrix, consisting of hair keratin-associated proteins (KRTAP), which are essential for the formation of a rigid and resistant hair shaft through their extensive disulfide bond cross-linking with abundant cysteine residues of hair keratins. The matrix proteins include the high-sulfur and high-glycine-tyrosine keratins.</text>
</comment>
<evidence type="ECO:0000256" key="4">
    <source>
        <dbReference type="ARBA" id="ARBA00022744"/>
    </source>
</evidence>
<dbReference type="Ensembl" id="ENSCWAT00000025654.1">
    <property type="protein sequence ID" value="ENSCWAP00000023678.1"/>
    <property type="gene ID" value="ENSCWAG00000018046.1"/>
</dbReference>
<dbReference type="PANTHER" id="PTHR38140">
    <property type="entry name" value="KERATIN-ASSOCIATED PROTEIN 19-3-RELATED"/>
    <property type="match status" value="1"/>
</dbReference>
<evidence type="ECO:0000313" key="6">
    <source>
        <dbReference type="Ensembl" id="ENSCWAP00000023678.1"/>
    </source>
</evidence>
<proteinExistence type="inferred from homology"/>
<comment type="subunit">
    <text evidence="2">Interacts with hair keratins.</text>
</comment>
<keyword evidence="3" id="KW-0677">Repeat</keyword>
<dbReference type="InterPro" id="IPR051528">
    <property type="entry name" value="KRTAP_type_19"/>
</dbReference>
<evidence type="ECO:0000256" key="3">
    <source>
        <dbReference type="ARBA" id="ARBA00022737"/>
    </source>
</evidence>
<accession>A0A8C3X048</accession>
<evidence type="ECO:0000256" key="2">
    <source>
        <dbReference type="ARBA" id="ARBA00011662"/>
    </source>
</evidence>
<dbReference type="Pfam" id="PF11759">
    <property type="entry name" value="KRTAP"/>
    <property type="match status" value="1"/>
</dbReference>
<dbReference type="InterPro" id="IPR021743">
    <property type="entry name" value="KRTAP_type8/19/20/21/22"/>
</dbReference>
<keyword evidence="7" id="KW-1185">Reference proteome</keyword>
<evidence type="ECO:0000313" key="7">
    <source>
        <dbReference type="Proteomes" id="UP000694540"/>
    </source>
</evidence>
<comment type="similarity">
    <text evidence="5">Belongs to the KRTAP type 19 family.</text>
</comment>
<dbReference type="AlphaFoldDB" id="A0A8C3X048"/>
<dbReference type="PANTHER" id="PTHR38140:SF5">
    <property type="entry name" value="KERATIN-ASSOCIATED PROTEIN 19-4-RELATED"/>
    <property type="match status" value="1"/>
</dbReference>
<reference evidence="6" key="1">
    <citation type="submission" date="2025-08" db="UniProtKB">
        <authorList>
            <consortium name="Ensembl"/>
        </authorList>
    </citation>
    <scope>IDENTIFICATION</scope>
</reference>
<sequence>MSHCSNYYRGLGVRYGGFGVLGYSYGCEYGSFSRLHYGCGFRDYGHDFDYGIHSYDNFHHPLCYGGYRFSDFY</sequence>
<reference evidence="6" key="2">
    <citation type="submission" date="2025-09" db="UniProtKB">
        <authorList>
            <consortium name="Ensembl"/>
        </authorList>
    </citation>
    <scope>IDENTIFICATION</scope>
</reference>
<dbReference type="Proteomes" id="UP000694540">
    <property type="component" value="Unplaced"/>
</dbReference>
<dbReference type="GeneTree" id="ENSGT01150000288773"/>
<organism evidence="6 7">
    <name type="scientific">Catagonus wagneri</name>
    <name type="common">Chacoan peccary</name>
    <dbReference type="NCBI Taxonomy" id="51154"/>
    <lineage>
        <taxon>Eukaryota</taxon>
        <taxon>Metazoa</taxon>
        <taxon>Chordata</taxon>
        <taxon>Craniata</taxon>
        <taxon>Vertebrata</taxon>
        <taxon>Euteleostomi</taxon>
        <taxon>Mammalia</taxon>
        <taxon>Eutheria</taxon>
        <taxon>Laurasiatheria</taxon>
        <taxon>Artiodactyla</taxon>
        <taxon>Suina</taxon>
        <taxon>Tayassuidae</taxon>
        <taxon>Catagonus</taxon>
    </lineage>
</organism>
<dbReference type="GO" id="GO:0005829">
    <property type="term" value="C:cytosol"/>
    <property type="evidence" value="ECO:0007669"/>
    <property type="project" value="UniProtKB-ARBA"/>
</dbReference>
<dbReference type="GO" id="GO:0005882">
    <property type="term" value="C:intermediate filament"/>
    <property type="evidence" value="ECO:0007669"/>
    <property type="project" value="UniProtKB-KW"/>
</dbReference>
<evidence type="ECO:0000256" key="5">
    <source>
        <dbReference type="ARBA" id="ARBA00038294"/>
    </source>
</evidence>
<name>A0A8C3X048_9CETA</name>
<keyword evidence="4" id="KW-0416">Keratin</keyword>
<protein>
    <submittedName>
        <fullName evidence="6">Uncharacterized protein</fullName>
    </submittedName>
</protein>